<proteinExistence type="predicted"/>
<sequence>MSDHVDKAQAWDASRASYQKGYDRGVAEAAAENAALRQIISDAAEAIGNGAFIAPTCSIEFMGGLPNEIRLHIASITTNSNAQAE</sequence>
<evidence type="ECO:0000313" key="2">
    <source>
        <dbReference type="Proteomes" id="UP001156702"/>
    </source>
</evidence>
<dbReference type="RefSeq" id="WP_245082923.1">
    <property type="nucleotide sequence ID" value="NZ_BSOP01000069.1"/>
</dbReference>
<accession>A0ABQ5ZTN1</accession>
<dbReference type="EMBL" id="BSOP01000069">
    <property type="protein sequence ID" value="GLR55111.1"/>
    <property type="molecule type" value="Genomic_DNA"/>
</dbReference>
<name>A0ABQ5ZTN1_9HYPH</name>
<comment type="caution">
    <text evidence="1">The sequence shown here is derived from an EMBL/GenBank/DDBJ whole genome shotgun (WGS) entry which is preliminary data.</text>
</comment>
<dbReference type="Proteomes" id="UP001156702">
    <property type="component" value="Unassembled WGS sequence"/>
</dbReference>
<evidence type="ECO:0000313" key="1">
    <source>
        <dbReference type="EMBL" id="GLR55111.1"/>
    </source>
</evidence>
<organism evidence="1 2">
    <name type="scientific">Shinella yambaruensis</name>
    <dbReference type="NCBI Taxonomy" id="415996"/>
    <lineage>
        <taxon>Bacteria</taxon>
        <taxon>Pseudomonadati</taxon>
        <taxon>Pseudomonadota</taxon>
        <taxon>Alphaproteobacteria</taxon>
        <taxon>Hyphomicrobiales</taxon>
        <taxon>Rhizobiaceae</taxon>
        <taxon>Shinella</taxon>
    </lineage>
</organism>
<keyword evidence="2" id="KW-1185">Reference proteome</keyword>
<protein>
    <submittedName>
        <fullName evidence="1">Uncharacterized protein</fullName>
    </submittedName>
</protein>
<gene>
    <name evidence="1" type="ORF">GCM10007923_63320</name>
</gene>
<reference evidence="2" key="1">
    <citation type="journal article" date="2019" name="Int. J. Syst. Evol. Microbiol.">
        <title>The Global Catalogue of Microorganisms (GCM) 10K type strain sequencing project: providing services to taxonomists for standard genome sequencing and annotation.</title>
        <authorList>
            <consortium name="The Broad Institute Genomics Platform"/>
            <consortium name="The Broad Institute Genome Sequencing Center for Infectious Disease"/>
            <person name="Wu L."/>
            <person name="Ma J."/>
        </authorList>
    </citation>
    <scope>NUCLEOTIDE SEQUENCE [LARGE SCALE GENOMIC DNA]</scope>
    <source>
        <strain evidence="2">NBRC 102122</strain>
    </source>
</reference>